<reference evidence="1" key="2">
    <citation type="submission" date="2019-01" db="UniProtKB">
        <authorList>
            <consortium name="EnsemblPlants"/>
        </authorList>
    </citation>
    <scope>IDENTIFICATION</scope>
    <source>
        <strain evidence="1">cv. Heinz 1706</strain>
    </source>
</reference>
<reference evidence="1" key="1">
    <citation type="journal article" date="2012" name="Nature">
        <title>The tomato genome sequence provides insights into fleshy fruit evolution.</title>
        <authorList>
            <consortium name="Tomato Genome Consortium"/>
        </authorList>
    </citation>
    <scope>NUCLEOTIDE SEQUENCE [LARGE SCALE GENOMIC DNA]</scope>
    <source>
        <strain evidence="1">cv. Heinz 1706</strain>
    </source>
</reference>
<name>A0A3Q7GZ78_SOLLC</name>
<organism evidence="1">
    <name type="scientific">Solanum lycopersicum</name>
    <name type="common">Tomato</name>
    <name type="synonym">Lycopersicon esculentum</name>
    <dbReference type="NCBI Taxonomy" id="4081"/>
    <lineage>
        <taxon>Eukaryota</taxon>
        <taxon>Viridiplantae</taxon>
        <taxon>Streptophyta</taxon>
        <taxon>Embryophyta</taxon>
        <taxon>Tracheophyta</taxon>
        <taxon>Spermatophyta</taxon>
        <taxon>Magnoliopsida</taxon>
        <taxon>eudicotyledons</taxon>
        <taxon>Gunneridae</taxon>
        <taxon>Pentapetalae</taxon>
        <taxon>asterids</taxon>
        <taxon>lamiids</taxon>
        <taxon>Solanales</taxon>
        <taxon>Solanaceae</taxon>
        <taxon>Solanoideae</taxon>
        <taxon>Solaneae</taxon>
        <taxon>Solanum</taxon>
        <taxon>Solanum subgen. Lycopersicon</taxon>
    </lineage>
</organism>
<dbReference type="AlphaFoldDB" id="A0A3Q7GZ78"/>
<evidence type="ECO:0000313" key="2">
    <source>
        <dbReference type="Proteomes" id="UP000004994"/>
    </source>
</evidence>
<proteinExistence type="predicted"/>
<dbReference type="Proteomes" id="UP000004994">
    <property type="component" value="Chromosome 6"/>
</dbReference>
<dbReference type="EnsemblPlants" id="Solyc06g065940.3.1">
    <property type="protein sequence ID" value="Solyc06g065940.3.1"/>
    <property type="gene ID" value="Solyc06g065940.3"/>
</dbReference>
<keyword evidence="2" id="KW-1185">Reference proteome</keyword>
<sequence length="150" mass="17388">MIRGHNYIGYGFYYFINDQTRSLLSYGKKGIEQNLAAVTQVSRRKVEQITLGQKQELVVLQCLLIKLEDSKRWRIVEAVLQHNHTVSAEIRRFYKSHKKMILASKKQQELTPVTEVHTIKLYHTSIDAAYNGSKKSRKQIVGFLLIPQSI</sequence>
<protein>
    <submittedName>
        <fullName evidence="1">Uncharacterized protein</fullName>
    </submittedName>
</protein>
<accession>A0A3Q7GZ78</accession>
<evidence type="ECO:0000313" key="1">
    <source>
        <dbReference type="EnsemblPlants" id="Solyc06g065940.3.1"/>
    </source>
</evidence>
<dbReference type="InParanoid" id="A0A3Q7GZ78"/>
<dbReference type="Gramene" id="Solyc06g065940.3.1">
    <property type="protein sequence ID" value="Solyc06g065940.3.1"/>
    <property type="gene ID" value="Solyc06g065940.3"/>
</dbReference>